<gene>
    <name evidence="9" type="ORF">GCM10011396_17710</name>
</gene>
<feature type="domain" description="Cytochrome c" evidence="8">
    <location>
        <begin position="50"/>
        <end position="153"/>
    </location>
</feature>
<organism evidence="9 10">
    <name type="scientific">Undibacterium terreum</name>
    <dbReference type="NCBI Taxonomy" id="1224302"/>
    <lineage>
        <taxon>Bacteria</taxon>
        <taxon>Pseudomonadati</taxon>
        <taxon>Pseudomonadota</taxon>
        <taxon>Betaproteobacteria</taxon>
        <taxon>Burkholderiales</taxon>
        <taxon>Oxalobacteraceae</taxon>
        <taxon>Undibacterium</taxon>
    </lineage>
</organism>
<keyword evidence="1" id="KW-0813">Transport</keyword>
<dbReference type="Pfam" id="PF00034">
    <property type="entry name" value="Cytochrom_C"/>
    <property type="match status" value="3"/>
</dbReference>
<dbReference type="GO" id="GO:0020037">
    <property type="term" value="F:heme binding"/>
    <property type="evidence" value="ECO:0007669"/>
    <property type="project" value="InterPro"/>
</dbReference>
<dbReference type="PIRSF" id="PIRSF000018">
    <property type="entry name" value="Mb_ADH_cyt_c"/>
    <property type="match status" value="1"/>
</dbReference>
<dbReference type="InterPro" id="IPR009056">
    <property type="entry name" value="Cyt_c-like_dom"/>
</dbReference>
<dbReference type="Gene3D" id="1.10.760.10">
    <property type="entry name" value="Cytochrome c-like domain"/>
    <property type="match status" value="3"/>
</dbReference>
<dbReference type="RefSeq" id="WP_188565534.1">
    <property type="nucleotide sequence ID" value="NZ_BMED01000001.1"/>
</dbReference>
<dbReference type="GO" id="GO:0016614">
    <property type="term" value="F:oxidoreductase activity, acting on CH-OH group of donors"/>
    <property type="evidence" value="ECO:0007669"/>
    <property type="project" value="InterPro"/>
</dbReference>
<dbReference type="GO" id="GO:0016020">
    <property type="term" value="C:membrane"/>
    <property type="evidence" value="ECO:0007669"/>
    <property type="project" value="InterPro"/>
</dbReference>
<evidence type="ECO:0000256" key="7">
    <source>
        <dbReference type="PIRSR" id="PIRSR000018-51"/>
    </source>
</evidence>
<protein>
    <submittedName>
        <fullName evidence="9">Cytochrome c</fullName>
    </submittedName>
</protein>
<dbReference type="EMBL" id="BMED01000001">
    <property type="protein sequence ID" value="GGC71052.1"/>
    <property type="molecule type" value="Genomic_DNA"/>
</dbReference>
<dbReference type="PROSITE" id="PS51007">
    <property type="entry name" value="CYTC"/>
    <property type="match status" value="3"/>
</dbReference>
<feature type="binding site" description="covalent" evidence="6">
    <location>
        <position position="67"/>
    </location>
    <ligand>
        <name>heme c</name>
        <dbReference type="ChEBI" id="CHEBI:61717"/>
        <label>1</label>
    </ligand>
</feature>
<feature type="binding site" description="axial binding residue" evidence="7">
    <location>
        <position position="68"/>
    </location>
    <ligand>
        <name>heme c</name>
        <dbReference type="ChEBI" id="CHEBI:61717"/>
        <label>1</label>
    </ligand>
    <ligandPart>
        <name>Fe</name>
        <dbReference type="ChEBI" id="CHEBI:18248"/>
    </ligandPart>
</feature>
<evidence type="ECO:0000256" key="3">
    <source>
        <dbReference type="ARBA" id="ARBA00022723"/>
    </source>
</evidence>
<feature type="binding site" description="covalent" evidence="6">
    <location>
        <position position="64"/>
    </location>
    <ligand>
        <name>heme c</name>
        <dbReference type="ChEBI" id="CHEBI:61717"/>
        <label>1</label>
    </ligand>
</feature>
<comment type="caution">
    <text evidence="9">The sequence shown here is derived from an EMBL/GenBank/DDBJ whole genome shotgun (WGS) entry which is preliminary data.</text>
</comment>
<dbReference type="InterPro" id="IPR051459">
    <property type="entry name" value="Cytochrome_c-type_DH"/>
</dbReference>
<keyword evidence="10" id="KW-1185">Reference proteome</keyword>
<feature type="domain" description="Cytochrome c" evidence="8">
    <location>
        <begin position="195"/>
        <end position="305"/>
    </location>
</feature>
<feature type="binding site" description="covalent" evidence="6">
    <location>
        <position position="213"/>
    </location>
    <ligand>
        <name>heme c</name>
        <dbReference type="ChEBI" id="CHEBI:61717"/>
        <label>2</label>
    </ligand>
</feature>
<dbReference type="InterPro" id="IPR014353">
    <property type="entry name" value="Membr-bd_ADH_cyt_c"/>
</dbReference>
<dbReference type="InterPro" id="IPR036909">
    <property type="entry name" value="Cyt_c-like_dom_sf"/>
</dbReference>
<keyword evidence="5 7" id="KW-0408">Iron</keyword>
<reference evidence="9" key="1">
    <citation type="journal article" date="2014" name="Int. J. Syst. Evol. Microbiol.">
        <title>Complete genome sequence of Corynebacterium casei LMG S-19264T (=DSM 44701T), isolated from a smear-ripened cheese.</title>
        <authorList>
            <consortium name="US DOE Joint Genome Institute (JGI-PGF)"/>
            <person name="Walter F."/>
            <person name="Albersmeier A."/>
            <person name="Kalinowski J."/>
            <person name="Ruckert C."/>
        </authorList>
    </citation>
    <scope>NUCLEOTIDE SEQUENCE</scope>
    <source>
        <strain evidence="9">CGMCC 1.10998</strain>
    </source>
</reference>
<reference evidence="9" key="2">
    <citation type="submission" date="2020-09" db="EMBL/GenBank/DDBJ databases">
        <authorList>
            <person name="Sun Q."/>
            <person name="Zhou Y."/>
        </authorList>
    </citation>
    <scope>NUCLEOTIDE SEQUENCE</scope>
    <source>
        <strain evidence="9">CGMCC 1.10998</strain>
    </source>
</reference>
<feature type="binding site" description="covalent" evidence="6">
    <location>
        <position position="359"/>
    </location>
    <ligand>
        <name>heme c</name>
        <dbReference type="ChEBI" id="CHEBI:61717"/>
        <label>3</label>
    </ligand>
</feature>
<feature type="domain" description="Cytochrome c" evidence="8">
    <location>
        <begin position="343"/>
        <end position="433"/>
    </location>
</feature>
<dbReference type="InterPro" id="IPR008168">
    <property type="entry name" value="Cyt_C_IC"/>
</dbReference>
<evidence type="ECO:0000256" key="1">
    <source>
        <dbReference type="ARBA" id="ARBA00022448"/>
    </source>
</evidence>
<sequence length="454" mass="49035">MKRLLIPLSWLLLFVVIVLIAMGFYGYMLGNEHGGPAADNGRSGSPTHAELVARGAYLARAGNCMGCHTLRGAPAYAGGRSIQTPFGNFYTPNITPDKKTGIGSWTEENFWQSIHAGKSRDGSMLYPAFPYPNYTRITRADSDALFAYLQSIPAAEQANQPHDLRFPYNQRALLGIWRALYFSPEVYQQDTAQTADWNRGAYLVQGLGHCSACHTSRNALGASINETLLGGGILSGQEWYAPSLTSENEVGLGRWQTSHVNDLLKTGATTTGSVTGPMAEVVAQSLQHLTDADINAMSVYLKSLPQKRTDPADKEIMPAFLKSTVDFIMGKNVSQAEQLSNEAVLKAGASLYKTHCMDCHQAGGEGVAQVYPPLKANHKLMTSSVANPIRMVLAGGFAPATAGNPRPYGMPPFGPKLSDDEVAAVVSYIRNSWGNQAPMVSPSDVNKYRTAPLD</sequence>
<name>A0A916UG38_9BURK</name>
<dbReference type="SUPFAM" id="SSF46626">
    <property type="entry name" value="Cytochrome c"/>
    <property type="match status" value="3"/>
</dbReference>
<keyword evidence="2 6" id="KW-0349">Heme</keyword>
<accession>A0A916UG38</accession>
<proteinExistence type="predicted"/>
<dbReference type="GO" id="GO:0009055">
    <property type="term" value="F:electron transfer activity"/>
    <property type="evidence" value="ECO:0007669"/>
    <property type="project" value="InterPro"/>
</dbReference>
<dbReference type="PRINTS" id="PR00605">
    <property type="entry name" value="CYTCHROMECIC"/>
</dbReference>
<dbReference type="Proteomes" id="UP000637423">
    <property type="component" value="Unassembled WGS sequence"/>
</dbReference>
<feature type="binding site" description="axial binding residue" evidence="7">
    <location>
        <position position="214"/>
    </location>
    <ligand>
        <name>heme c</name>
        <dbReference type="ChEBI" id="CHEBI:61717"/>
        <label>2</label>
    </ligand>
    <ligandPart>
        <name>Fe</name>
        <dbReference type="ChEBI" id="CHEBI:18248"/>
    </ligandPart>
</feature>
<dbReference type="PANTHER" id="PTHR35008:SF4">
    <property type="entry name" value="BLL4482 PROTEIN"/>
    <property type="match status" value="1"/>
</dbReference>
<evidence type="ECO:0000256" key="5">
    <source>
        <dbReference type="ARBA" id="ARBA00023004"/>
    </source>
</evidence>
<feature type="binding site" description="covalent" evidence="6">
    <location>
        <position position="356"/>
    </location>
    <ligand>
        <name>heme c</name>
        <dbReference type="ChEBI" id="CHEBI:61717"/>
        <label>3</label>
    </ligand>
</feature>
<dbReference type="GO" id="GO:0005506">
    <property type="term" value="F:iron ion binding"/>
    <property type="evidence" value="ECO:0007669"/>
    <property type="project" value="InterPro"/>
</dbReference>
<comment type="cofactor">
    <cofactor evidence="6">
        <name>heme c</name>
        <dbReference type="ChEBI" id="CHEBI:61717"/>
    </cofactor>
    <text evidence="6">Binds 3 heme c groups covalently per subunit.</text>
</comment>
<evidence type="ECO:0000256" key="6">
    <source>
        <dbReference type="PIRSR" id="PIRSR000018-50"/>
    </source>
</evidence>
<evidence type="ECO:0000259" key="8">
    <source>
        <dbReference type="PROSITE" id="PS51007"/>
    </source>
</evidence>
<evidence type="ECO:0000256" key="2">
    <source>
        <dbReference type="ARBA" id="ARBA00022617"/>
    </source>
</evidence>
<dbReference type="AlphaFoldDB" id="A0A916UG38"/>
<evidence type="ECO:0000313" key="10">
    <source>
        <dbReference type="Proteomes" id="UP000637423"/>
    </source>
</evidence>
<feature type="binding site" description="axial binding residue" evidence="7">
    <location>
        <position position="360"/>
    </location>
    <ligand>
        <name>heme c</name>
        <dbReference type="ChEBI" id="CHEBI:61717"/>
        <label>3</label>
    </ligand>
    <ligandPart>
        <name>Fe</name>
        <dbReference type="ChEBI" id="CHEBI:18248"/>
    </ligandPart>
</feature>
<keyword evidence="4" id="KW-0249">Electron transport</keyword>
<dbReference type="PANTHER" id="PTHR35008">
    <property type="entry name" value="BLL4482 PROTEIN-RELATED"/>
    <property type="match status" value="1"/>
</dbReference>
<evidence type="ECO:0000313" key="9">
    <source>
        <dbReference type="EMBL" id="GGC71052.1"/>
    </source>
</evidence>
<evidence type="ECO:0000256" key="4">
    <source>
        <dbReference type="ARBA" id="ARBA00022982"/>
    </source>
</evidence>
<keyword evidence="3 7" id="KW-0479">Metal-binding</keyword>
<feature type="binding site" description="covalent" evidence="6">
    <location>
        <position position="210"/>
    </location>
    <ligand>
        <name>heme c</name>
        <dbReference type="ChEBI" id="CHEBI:61717"/>
        <label>2</label>
    </ligand>
</feature>